<proteinExistence type="inferred from homology"/>
<dbReference type="Proteomes" id="UP000664914">
    <property type="component" value="Chromosome"/>
</dbReference>
<dbReference type="GO" id="GO:0019380">
    <property type="term" value="P:3-phenylpropionate catabolic process"/>
    <property type="evidence" value="ECO:0007669"/>
    <property type="project" value="TreeGrafter"/>
</dbReference>
<keyword evidence="3" id="KW-0223">Dioxygenase</keyword>
<evidence type="ECO:0000256" key="2">
    <source>
        <dbReference type="ARBA" id="ARBA00023002"/>
    </source>
</evidence>
<dbReference type="EMBL" id="CP059319">
    <property type="protein sequence ID" value="QTH23988.1"/>
    <property type="molecule type" value="Genomic_DNA"/>
</dbReference>
<dbReference type="Gene3D" id="3.10.450.50">
    <property type="match status" value="1"/>
</dbReference>
<dbReference type="CDD" id="cd00667">
    <property type="entry name" value="ring_hydroxylating_dioxygenases_beta"/>
    <property type="match status" value="1"/>
</dbReference>
<dbReference type="PANTHER" id="PTHR41534:SF1">
    <property type="entry name" value="BLR3401 PROTEIN"/>
    <property type="match status" value="1"/>
</dbReference>
<dbReference type="GO" id="GO:0051213">
    <property type="term" value="F:dioxygenase activity"/>
    <property type="evidence" value="ECO:0007669"/>
    <property type="project" value="UniProtKB-KW"/>
</dbReference>
<dbReference type="Pfam" id="PF00866">
    <property type="entry name" value="Ring_hydroxyl_B"/>
    <property type="match status" value="1"/>
</dbReference>
<evidence type="ECO:0000313" key="4">
    <source>
        <dbReference type="Proteomes" id="UP000664914"/>
    </source>
</evidence>
<sequence>MSGMALEKASGLDRARAEEFLYWEAELLDGGRYDEWLELFTADGAYWIPSNPVQTDPYLAPSHAFEDDLLRRVRVERFRGQYSYSLQPAPRSSRMLSNVRVRADVADLSRWSVLSTFLVTQFHGDETHRFAGGYIHELVADGEQLRIASKKIMLLDADGPLPDILIIL</sequence>
<keyword evidence="2" id="KW-0560">Oxidoreductase</keyword>
<accession>A0A975D709</accession>
<dbReference type="RefSeq" id="WP_208634112.1">
    <property type="nucleotide sequence ID" value="NZ_CP059319.1"/>
</dbReference>
<dbReference type="PANTHER" id="PTHR41534">
    <property type="entry name" value="BLR3401 PROTEIN"/>
    <property type="match status" value="1"/>
</dbReference>
<reference evidence="3" key="1">
    <citation type="submission" date="2020-07" db="EMBL/GenBank/DDBJ databases">
        <authorList>
            <person name="Camacho E."/>
        </authorList>
    </citation>
    <scope>NUCLEOTIDE SEQUENCE</scope>
    <source>
        <strain evidence="3">MPO218</strain>
    </source>
</reference>
<gene>
    <name evidence="3" type="ORF">HRJ34_11020</name>
</gene>
<protein>
    <submittedName>
        <fullName evidence="3">Aromatic-ring-hydroxylating dioxygenase subunit beta</fullName>
    </submittedName>
</protein>
<dbReference type="SUPFAM" id="SSF54427">
    <property type="entry name" value="NTF2-like"/>
    <property type="match status" value="1"/>
</dbReference>
<dbReference type="InterPro" id="IPR032710">
    <property type="entry name" value="NTF2-like_dom_sf"/>
</dbReference>
<reference evidence="3" key="2">
    <citation type="submission" date="2021-04" db="EMBL/GenBank/DDBJ databases">
        <title>Isolation and genomic analysis of the ibuprofen-degrading bacterium Sphingomonas strain MPO218.</title>
        <authorList>
            <person name="Aulestia M."/>
            <person name="Flores A."/>
            <person name="Mangas E.L."/>
            <person name="Perez-Pulido A.J."/>
            <person name="Santero E."/>
            <person name="Camacho E.M."/>
        </authorList>
    </citation>
    <scope>NUCLEOTIDE SEQUENCE</scope>
    <source>
        <strain evidence="3">MPO218</strain>
    </source>
</reference>
<name>A0A975D709_9SPHN</name>
<evidence type="ECO:0000313" key="3">
    <source>
        <dbReference type="EMBL" id="QTH23988.1"/>
    </source>
</evidence>
<comment type="similarity">
    <text evidence="1">Belongs to the bacterial ring-hydroxylating dioxygenase beta subunit family.</text>
</comment>
<organism evidence="3 4">
    <name type="scientific">Rhizorhabdus wittichii</name>
    <dbReference type="NCBI Taxonomy" id="160791"/>
    <lineage>
        <taxon>Bacteria</taxon>
        <taxon>Pseudomonadati</taxon>
        <taxon>Pseudomonadota</taxon>
        <taxon>Alphaproteobacteria</taxon>
        <taxon>Sphingomonadales</taxon>
        <taxon>Sphingomonadaceae</taxon>
        <taxon>Rhizorhabdus</taxon>
    </lineage>
</organism>
<evidence type="ECO:0000256" key="1">
    <source>
        <dbReference type="ARBA" id="ARBA00009570"/>
    </source>
</evidence>
<dbReference type="InterPro" id="IPR000391">
    <property type="entry name" value="Rng_hydr_dOase-bsu"/>
</dbReference>
<dbReference type="AlphaFoldDB" id="A0A975D709"/>